<dbReference type="PROSITE" id="PS01159">
    <property type="entry name" value="WW_DOMAIN_1"/>
    <property type="match status" value="1"/>
</dbReference>
<feature type="compositionally biased region" description="Low complexity" evidence="1">
    <location>
        <begin position="330"/>
        <end position="351"/>
    </location>
</feature>
<protein>
    <recommendedName>
        <fullName evidence="2">WW domain-containing protein</fullName>
    </recommendedName>
</protein>
<evidence type="ECO:0000259" key="2">
    <source>
        <dbReference type="PROSITE" id="PS01159"/>
    </source>
</evidence>
<feature type="region of interest" description="Disordered" evidence="1">
    <location>
        <begin position="490"/>
        <end position="537"/>
    </location>
</feature>
<gene>
    <name evidence="3" type="ORF">QBC33DRAFT_600982</name>
</gene>
<dbReference type="InterPro" id="IPR001202">
    <property type="entry name" value="WW_dom"/>
</dbReference>
<feature type="domain" description="WW" evidence="2">
    <location>
        <begin position="8"/>
        <end position="32"/>
    </location>
</feature>
<dbReference type="AlphaFoldDB" id="A0AAJ0C7T9"/>
<evidence type="ECO:0000313" key="4">
    <source>
        <dbReference type="Proteomes" id="UP001244011"/>
    </source>
</evidence>
<keyword evidence="4" id="KW-1185">Reference proteome</keyword>
<sequence>MATLPDGWDFDYDGSRWFYRYKPSGVTQYTFPQPGDEYPEFVETLASRLAPEEKLESQQQVKRRSTTLSVRGAAHAPRRGADGPASAAARVLGPDPDDWFRPESFMFLGPGSYNDVSPMQEEEEEDIGRGLGGGEVAGRTEEGNREVENNAVAGATDTDGLAGTGGAQVSPVVSAEATPQVSESRPPVTARTAVPEPMITPSAPRVDASTASTQIFIPGDTAAAMTPAAPLINSRAVPQTFSPVGFMAELESDATLLCGEERNPAPVELASNDMMMMAEPLGTTPQTINDSVFQMEPAELPAQTSPVEWRVETAPAEQKVLGFYHEGPAAQTHAQQPAQSQAHYQQQLPQQHPHPEAGPSQPVNGSGQTFKITRKPTVNGARPGQYQAFTPGQHIASGSSRRTSLVLGAHSITQTQDTELGIANKRHSLAGPVLSTLGSSEIPAALQPPHIPHPAAGLSQTPHPRPLVPGSVARHDSIPIPPGQQILAAGQAHPSGLSHFPSVLRPAPGRPTGTLAQAGAPVPQQPPAPHFYMAYNP</sequence>
<dbReference type="GeneID" id="85315279"/>
<feature type="non-terminal residue" evidence="3">
    <location>
        <position position="537"/>
    </location>
</feature>
<dbReference type="Proteomes" id="UP001244011">
    <property type="component" value="Unassembled WGS sequence"/>
</dbReference>
<feature type="compositionally biased region" description="Polar residues" evidence="1">
    <location>
        <begin position="361"/>
        <end position="371"/>
    </location>
</feature>
<accession>A0AAJ0C7T9</accession>
<feature type="region of interest" description="Disordered" evidence="1">
    <location>
        <begin position="330"/>
        <end position="397"/>
    </location>
</feature>
<feature type="region of interest" description="Disordered" evidence="1">
    <location>
        <begin position="50"/>
        <end position="95"/>
    </location>
</feature>
<reference evidence="3" key="1">
    <citation type="submission" date="2023-06" db="EMBL/GenBank/DDBJ databases">
        <title>Genome-scale phylogeny and comparative genomics of the fungal order Sordariales.</title>
        <authorList>
            <consortium name="Lawrence Berkeley National Laboratory"/>
            <person name="Hensen N."/>
            <person name="Bonometti L."/>
            <person name="Westerberg I."/>
            <person name="Brannstrom I.O."/>
            <person name="Guillou S."/>
            <person name="Cros-Aarteil S."/>
            <person name="Calhoun S."/>
            <person name="Haridas S."/>
            <person name="Kuo A."/>
            <person name="Mondo S."/>
            <person name="Pangilinan J."/>
            <person name="Riley R."/>
            <person name="Labutti K."/>
            <person name="Andreopoulos B."/>
            <person name="Lipzen A."/>
            <person name="Chen C."/>
            <person name="Yanf M."/>
            <person name="Daum C."/>
            <person name="Ng V."/>
            <person name="Clum A."/>
            <person name="Steindorff A."/>
            <person name="Ohm R."/>
            <person name="Martin F."/>
            <person name="Silar P."/>
            <person name="Natvig D."/>
            <person name="Lalanne C."/>
            <person name="Gautier V."/>
            <person name="Ament-Velasquez S.L."/>
            <person name="Kruys A."/>
            <person name="Hutchinson M.I."/>
            <person name="Powell A.J."/>
            <person name="Barry K."/>
            <person name="Miller A.N."/>
            <person name="Grigoriev I.V."/>
            <person name="Debuchy R."/>
            <person name="Gladieux P."/>
            <person name="Thoren M.H."/>
            <person name="Johannesson H."/>
        </authorList>
    </citation>
    <scope>NUCLEOTIDE SEQUENCE</scope>
    <source>
        <strain evidence="3">8032-3</strain>
    </source>
</reference>
<comment type="caution">
    <text evidence="3">The sequence shown here is derived from an EMBL/GenBank/DDBJ whole genome shotgun (WGS) entry which is preliminary data.</text>
</comment>
<proteinExistence type="predicted"/>
<dbReference type="RefSeq" id="XP_060286796.1">
    <property type="nucleotide sequence ID" value="XM_060432092.1"/>
</dbReference>
<evidence type="ECO:0000256" key="1">
    <source>
        <dbReference type="SAM" id="MobiDB-lite"/>
    </source>
</evidence>
<name>A0AAJ0C7T9_9PEZI</name>
<dbReference type="EMBL" id="MU839000">
    <property type="protein sequence ID" value="KAK1770583.1"/>
    <property type="molecule type" value="Genomic_DNA"/>
</dbReference>
<evidence type="ECO:0000313" key="3">
    <source>
        <dbReference type="EMBL" id="KAK1770583.1"/>
    </source>
</evidence>
<organism evidence="3 4">
    <name type="scientific">Phialemonium atrogriseum</name>
    <dbReference type="NCBI Taxonomy" id="1093897"/>
    <lineage>
        <taxon>Eukaryota</taxon>
        <taxon>Fungi</taxon>
        <taxon>Dikarya</taxon>
        <taxon>Ascomycota</taxon>
        <taxon>Pezizomycotina</taxon>
        <taxon>Sordariomycetes</taxon>
        <taxon>Sordariomycetidae</taxon>
        <taxon>Cephalothecales</taxon>
        <taxon>Cephalothecaceae</taxon>
        <taxon>Phialemonium</taxon>
    </lineage>
</organism>